<evidence type="ECO:0000313" key="2">
    <source>
        <dbReference type="EMBL" id="EAR28620.1"/>
    </source>
</evidence>
<feature type="chain" id="PRO_5002667134" description="DUF2066 domain-containing protein" evidence="1">
    <location>
        <begin position="22"/>
        <end position="351"/>
    </location>
</feature>
<dbReference type="STRING" id="87626.PTD2_22432"/>
<keyword evidence="1" id="KW-0732">Signal</keyword>
<reference evidence="2 3" key="1">
    <citation type="submission" date="2006-02" db="EMBL/GenBank/DDBJ databases">
        <authorList>
            <person name="Moran M.A."/>
            <person name="Kjelleberg S."/>
            <person name="Egan S."/>
            <person name="Saunders N."/>
            <person name="Thomas T."/>
            <person name="Ferriera S."/>
            <person name="Johnson J."/>
            <person name="Kravitz S."/>
            <person name="Halpern A."/>
            <person name="Remington K."/>
            <person name="Beeson K."/>
            <person name="Tran B."/>
            <person name="Rogers Y.-H."/>
            <person name="Friedman R."/>
            <person name="Venter J.C."/>
        </authorList>
    </citation>
    <scope>NUCLEOTIDE SEQUENCE [LARGE SCALE GENOMIC DNA]</scope>
    <source>
        <strain evidence="2 3">D2</strain>
    </source>
</reference>
<dbReference type="InterPro" id="IPR018642">
    <property type="entry name" value="DUF2066"/>
</dbReference>
<evidence type="ECO:0000256" key="1">
    <source>
        <dbReference type="SAM" id="SignalP"/>
    </source>
</evidence>
<dbReference type="Proteomes" id="UP000006201">
    <property type="component" value="Unassembled WGS sequence"/>
</dbReference>
<accession>A4CB62</accession>
<sequence length="351" mass="40024">MPVLRHFVALLITTFSFFCSAVEVPDLYQFKVLVSDKSNNARAAASKQALLGVLSKVSGQAIEQTNPEIRLALQDISQFMLKFEYQDAEYGSQLLVVKFDPTKINTLLNELRAPIWGNRRPLVLIWLAVEDARQRELLTRESFPQLEEVLSDKANQRAVPIVLPLLDLEDRFNITVSDVWANFSEPVDLASVRYNPERIVTARIYKLPNQSVWQLDWRFTVNSEFQNNVLVGEQQQIIAQMIDEIALSLSSQYAVLRNDSAEQEGEFFIVNGINDFVQIEQAKRRLLSLSVVREVNIVSMKQGELVFSLLLNGTKTDLINTLSLDKGFKRLFDPLASIEAQSINRYQWIGE</sequence>
<organism evidence="2 3">
    <name type="scientific">Pseudoalteromonas tunicata D2</name>
    <dbReference type="NCBI Taxonomy" id="87626"/>
    <lineage>
        <taxon>Bacteria</taxon>
        <taxon>Pseudomonadati</taxon>
        <taxon>Pseudomonadota</taxon>
        <taxon>Gammaproteobacteria</taxon>
        <taxon>Alteromonadales</taxon>
        <taxon>Pseudoalteromonadaceae</taxon>
        <taxon>Pseudoalteromonas</taxon>
    </lineage>
</organism>
<evidence type="ECO:0000313" key="3">
    <source>
        <dbReference type="Proteomes" id="UP000006201"/>
    </source>
</evidence>
<dbReference type="eggNOG" id="COG3249">
    <property type="taxonomic scope" value="Bacteria"/>
</dbReference>
<dbReference type="EMBL" id="AAOH01000004">
    <property type="protein sequence ID" value="EAR28620.1"/>
    <property type="molecule type" value="Genomic_DNA"/>
</dbReference>
<evidence type="ECO:0008006" key="4">
    <source>
        <dbReference type="Google" id="ProtNLM"/>
    </source>
</evidence>
<dbReference type="AlphaFoldDB" id="A4CB62"/>
<dbReference type="HOGENOM" id="CLU_041769_1_0_6"/>
<dbReference type="Pfam" id="PF09839">
    <property type="entry name" value="DUF2066"/>
    <property type="match status" value="1"/>
</dbReference>
<protein>
    <recommendedName>
        <fullName evidence="4">DUF2066 domain-containing protein</fullName>
    </recommendedName>
</protein>
<proteinExistence type="predicted"/>
<name>A4CB62_9GAMM</name>
<gene>
    <name evidence="2" type="ORF">PTD2_22432</name>
</gene>
<keyword evidence="3" id="KW-1185">Reference proteome</keyword>
<comment type="caution">
    <text evidence="2">The sequence shown here is derived from an EMBL/GenBank/DDBJ whole genome shotgun (WGS) entry which is preliminary data.</text>
</comment>
<feature type="signal peptide" evidence="1">
    <location>
        <begin position="1"/>
        <end position="21"/>
    </location>
</feature>